<organism evidence="9 10">
    <name type="scientific">Streptomyces pathocidini</name>
    <dbReference type="NCBI Taxonomy" id="1650571"/>
    <lineage>
        <taxon>Bacteria</taxon>
        <taxon>Bacillati</taxon>
        <taxon>Actinomycetota</taxon>
        <taxon>Actinomycetes</taxon>
        <taxon>Kitasatosporales</taxon>
        <taxon>Streptomycetaceae</taxon>
        <taxon>Streptomyces</taxon>
    </lineage>
</organism>
<evidence type="ECO:0000256" key="7">
    <source>
        <dbReference type="SAM" id="Phobius"/>
    </source>
</evidence>
<comment type="caution">
    <text evidence="9">The sequence shown here is derived from an EMBL/GenBank/DDBJ whole genome shotgun (WGS) entry which is preliminary data.</text>
</comment>
<gene>
    <name evidence="9" type="ORF">ACH429_06180</name>
</gene>
<feature type="domain" description="SSD" evidence="8">
    <location>
        <begin position="541"/>
        <end position="669"/>
    </location>
</feature>
<keyword evidence="10" id="KW-1185">Reference proteome</keyword>
<reference evidence="9 10" key="1">
    <citation type="submission" date="2024-10" db="EMBL/GenBank/DDBJ databases">
        <title>The Natural Products Discovery Center: Release of the First 8490 Sequenced Strains for Exploring Actinobacteria Biosynthetic Diversity.</title>
        <authorList>
            <person name="Kalkreuter E."/>
            <person name="Kautsar S.A."/>
            <person name="Yang D."/>
            <person name="Bader C.D."/>
            <person name="Teijaro C.N."/>
            <person name="Fluegel L."/>
            <person name="Davis C.M."/>
            <person name="Simpson J.R."/>
            <person name="Lauterbach L."/>
            <person name="Steele A.D."/>
            <person name="Gui C."/>
            <person name="Meng S."/>
            <person name="Li G."/>
            <person name="Viehrig K."/>
            <person name="Ye F."/>
            <person name="Su P."/>
            <person name="Kiefer A.F."/>
            <person name="Nichols A."/>
            <person name="Cepeda A.J."/>
            <person name="Yan W."/>
            <person name="Fan B."/>
            <person name="Jiang Y."/>
            <person name="Adhikari A."/>
            <person name="Zheng C.-J."/>
            <person name="Schuster L."/>
            <person name="Cowan T.M."/>
            <person name="Smanski M.J."/>
            <person name="Chevrette M.G."/>
            <person name="De Carvalho L.P.S."/>
            <person name="Shen B."/>
        </authorList>
    </citation>
    <scope>NUCLEOTIDE SEQUENCE [LARGE SCALE GENOMIC DNA]</scope>
    <source>
        <strain evidence="9 10">NPDC020327</strain>
    </source>
</reference>
<dbReference type="PANTHER" id="PTHR33406:SF6">
    <property type="entry name" value="MEMBRANE PROTEIN YDGH-RELATED"/>
    <property type="match status" value="1"/>
</dbReference>
<keyword evidence="5 7" id="KW-1133">Transmembrane helix</keyword>
<evidence type="ECO:0000259" key="8">
    <source>
        <dbReference type="PROSITE" id="PS50156"/>
    </source>
</evidence>
<dbReference type="EMBL" id="JBIRWE010000002">
    <property type="protein sequence ID" value="MFI1963715.1"/>
    <property type="molecule type" value="Genomic_DNA"/>
</dbReference>
<feature type="transmembrane region" description="Helical" evidence="7">
    <location>
        <begin position="512"/>
        <end position="531"/>
    </location>
</feature>
<dbReference type="RefSeq" id="WP_055472829.1">
    <property type="nucleotide sequence ID" value="NZ_JBIRWE010000002.1"/>
</dbReference>
<evidence type="ECO:0000256" key="3">
    <source>
        <dbReference type="ARBA" id="ARBA00022475"/>
    </source>
</evidence>
<feature type="transmembrane region" description="Helical" evidence="7">
    <location>
        <begin position="612"/>
        <end position="634"/>
    </location>
</feature>
<evidence type="ECO:0000256" key="2">
    <source>
        <dbReference type="ARBA" id="ARBA00010157"/>
    </source>
</evidence>
<sequence>MVPTIKRLATAPGGRRTKWLVLGAWLILLFALGPLAGKVGDVEENGANLFLPKGAEAAQVNDQLERFRTDEILPAVVIYAHQGGITGGDKAKAEADRKALADFADKGQVPPATASEDGEALLLTVPMVDSDDIIGDVEKVREIAAANAPPGTEIKVTGPAGSLADSVSVFDDLDGTLLMGSAIVVTVLLLLIYRSPVLWIFPLIGVGFAAVLSQAVIYLCVKGFDLPVNGQSGGILMVLVFGVGTDYALLLIARYREELTRHQDRHEAMQFALRRSGPAILASAATIAIGLACLLLADINASRSLGWVGAAGVLCGFVAMITALPALLVLAGRWVFWPLIPRHGQTSRAEHSVWARVGSAVAHRPRWSWLMTAAVTGVLALGATGISLGLTNAEMFTTTPDSVSGQRLVAAHYPGGASAPTDVIAKASAERQVVAAVERTEGVSGVRPTEYTPDRELAHIPVVLADDPDSAAAEATIERLRENVHEVGGADAVVGGPTATAMDTRAGAERDSLLVIPVVLLVVLFVLIALLRSLVAPLVLLATVVLSYFGALGASHLLFEHVFGWGGMDPSLPLLGFVFLVALGIDYNIFLMTRVREEVALQGHARGVLAGLTSTGGVITSAGVVLAATFAIFVTLPLVTMAELGILVGIGVLLDTFLVRTVLVPALALDLGRAMWWPGGLYRRLTARAAQERAPRRDEPEHAGV</sequence>
<comment type="subcellular location">
    <subcellularLocation>
        <location evidence="1">Cell membrane</location>
        <topology evidence="1">Multi-pass membrane protein</topology>
    </subcellularLocation>
</comment>
<feature type="transmembrane region" description="Helical" evidence="7">
    <location>
        <begin position="200"/>
        <end position="221"/>
    </location>
</feature>
<feature type="transmembrane region" description="Helical" evidence="7">
    <location>
        <begin position="309"/>
        <end position="336"/>
    </location>
</feature>
<name>A0ABW7UM32_9ACTN</name>
<dbReference type="InterPro" id="IPR000731">
    <property type="entry name" value="SSD"/>
</dbReference>
<comment type="similarity">
    <text evidence="2">Belongs to the resistance-nodulation-cell division (RND) (TC 2.A.6) family. MmpL subfamily.</text>
</comment>
<evidence type="ECO:0000256" key="1">
    <source>
        <dbReference type="ARBA" id="ARBA00004651"/>
    </source>
</evidence>
<feature type="transmembrane region" description="Helical" evidence="7">
    <location>
        <begin position="233"/>
        <end position="255"/>
    </location>
</feature>
<evidence type="ECO:0000256" key="6">
    <source>
        <dbReference type="ARBA" id="ARBA00023136"/>
    </source>
</evidence>
<feature type="transmembrane region" description="Helical" evidence="7">
    <location>
        <begin position="369"/>
        <end position="390"/>
    </location>
</feature>
<evidence type="ECO:0000256" key="5">
    <source>
        <dbReference type="ARBA" id="ARBA00022989"/>
    </source>
</evidence>
<dbReference type="InterPro" id="IPR004869">
    <property type="entry name" value="MMPL_dom"/>
</dbReference>
<evidence type="ECO:0000313" key="9">
    <source>
        <dbReference type="EMBL" id="MFI1963715.1"/>
    </source>
</evidence>
<dbReference type="Pfam" id="PF03176">
    <property type="entry name" value="MMPL"/>
    <property type="match status" value="2"/>
</dbReference>
<evidence type="ECO:0000256" key="4">
    <source>
        <dbReference type="ARBA" id="ARBA00022692"/>
    </source>
</evidence>
<feature type="transmembrane region" description="Helical" evidence="7">
    <location>
        <begin position="175"/>
        <end position="193"/>
    </location>
</feature>
<dbReference type="PANTHER" id="PTHR33406">
    <property type="entry name" value="MEMBRANE PROTEIN MJ1562-RELATED"/>
    <property type="match status" value="1"/>
</dbReference>
<feature type="transmembrane region" description="Helical" evidence="7">
    <location>
        <begin position="276"/>
        <end position="297"/>
    </location>
</feature>
<feature type="domain" description="SSD" evidence="8">
    <location>
        <begin position="200"/>
        <end position="330"/>
    </location>
</feature>
<dbReference type="Gene3D" id="1.20.1640.10">
    <property type="entry name" value="Multidrug efflux transporter AcrB transmembrane domain"/>
    <property type="match status" value="2"/>
</dbReference>
<accession>A0ABW7UM32</accession>
<keyword evidence="4 7" id="KW-0812">Transmembrane</keyword>
<keyword evidence="3" id="KW-1003">Cell membrane</keyword>
<feature type="transmembrane region" description="Helical" evidence="7">
    <location>
        <begin position="538"/>
        <end position="559"/>
    </location>
</feature>
<dbReference type="Proteomes" id="UP001611548">
    <property type="component" value="Unassembled WGS sequence"/>
</dbReference>
<protein>
    <submittedName>
        <fullName evidence="9">MMPL family transporter</fullName>
    </submittedName>
</protein>
<proteinExistence type="inferred from homology"/>
<evidence type="ECO:0000313" key="10">
    <source>
        <dbReference type="Proteomes" id="UP001611548"/>
    </source>
</evidence>
<dbReference type="SUPFAM" id="SSF82866">
    <property type="entry name" value="Multidrug efflux transporter AcrB transmembrane domain"/>
    <property type="match status" value="2"/>
</dbReference>
<dbReference type="InterPro" id="IPR050545">
    <property type="entry name" value="Mycobact_MmpL"/>
</dbReference>
<dbReference type="PROSITE" id="PS50156">
    <property type="entry name" value="SSD"/>
    <property type="match status" value="2"/>
</dbReference>
<feature type="transmembrane region" description="Helical" evidence="7">
    <location>
        <begin position="571"/>
        <end position="591"/>
    </location>
</feature>
<keyword evidence="6 7" id="KW-0472">Membrane</keyword>